<keyword evidence="9" id="KW-0460">Magnesium</keyword>
<feature type="transmembrane region" description="Helical" evidence="18">
    <location>
        <begin position="329"/>
        <end position="352"/>
    </location>
</feature>
<organism evidence="20 21">
    <name type="scientific">Prochlorococcus marinus str. GP2</name>
    <dbReference type="NCBI Taxonomy" id="59925"/>
    <lineage>
        <taxon>Bacteria</taxon>
        <taxon>Bacillati</taxon>
        <taxon>Cyanobacteriota</taxon>
        <taxon>Cyanophyceae</taxon>
        <taxon>Synechococcales</taxon>
        <taxon>Prochlorococcaceae</taxon>
        <taxon>Prochlorococcus</taxon>
    </lineage>
</organism>
<dbReference type="GO" id="GO:0016758">
    <property type="term" value="F:hexosyltransferase activity"/>
    <property type="evidence" value="ECO:0007669"/>
    <property type="project" value="TreeGrafter"/>
</dbReference>
<gene>
    <name evidence="20" type="ORF">EU91_1824</name>
</gene>
<comment type="catalytic activity">
    <reaction evidence="14">
        <text>a 1,2-diacyl-sn-glycerol + UDP-alpha-D-glucose = a 1,2-diacyl-3-O-(beta-D-glucopyranosyl)-sn-glycerol + UDP + H(+)</text>
        <dbReference type="Rhea" id="RHEA:17285"/>
        <dbReference type="ChEBI" id="CHEBI:15378"/>
        <dbReference type="ChEBI" id="CHEBI:17815"/>
        <dbReference type="ChEBI" id="CHEBI:58223"/>
        <dbReference type="ChEBI" id="CHEBI:58885"/>
        <dbReference type="ChEBI" id="CHEBI:75799"/>
        <dbReference type="EC" id="2.4.1.336"/>
    </reaction>
</comment>
<evidence type="ECO:0000256" key="2">
    <source>
        <dbReference type="ARBA" id="ARBA00004141"/>
    </source>
</evidence>
<evidence type="ECO:0000256" key="11">
    <source>
        <dbReference type="ARBA" id="ARBA00023098"/>
    </source>
</evidence>
<evidence type="ECO:0000256" key="14">
    <source>
        <dbReference type="ARBA" id="ARBA00053004"/>
    </source>
</evidence>
<evidence type="ECO:0000256" key="13">
    <source>
        <dbReference type="ARBA" id="ARBA00023277"/>
    </source>
</evidence>
<evidence type="ECO:0000256" key="15">
    <source>
        <dbReference type="ARBA" id="ARBA00066964"/>
    </source>
</evidence>
<feature type="transmembrane region" description="Helical" evidence="18">
    <location>
        <begin position="390"/>
        <end position="412"/>
    </location>
</feature>
<evidence type="ECO:0000256" key="18">
    <source>
        <dbReference type="SAM" id="Phobius"/>
    </source>
</evidence>
<evidence type="ECO:0000256" key="9">
    <source>
        <dbReference type="ARBA" id="ARBA00022842"/>
    </source>
</evidence>
<protein>
    <recommendedName>
        <fullName evidence="16">Beta-monoglucosyldiacylglycerol synthase</fullName>
        <ecNumber evidence="15">2.4.1.336</ecNumber>
    </recommendedName>
    <alternativeName>
        <fullName evidence="17">UDP-glucose:1,2-diacylglycerol 3-beta-D-glucosyltransferase</fullName>
    </alternativeName>
</protein>
<evidence type="ECO:0000313" key="21">
    <source>
        <dbReference type="Proteomes" id="UP000030598"/>
    </source>
</evidence>
<reference evidence="21" key="1">
    <citation type="journal article" date="2014" name="Sci. Data">
        <title>Genomes of diverse isolates of the marine cyanobacterium Prochlorococcus.</title>
        <authorList>
            <person name="Biller S."/>
            <person name="Berube P."/>
            <person name="Thompson J."/>
            <person name="Kelly L."/>
            <person name="Roggensack S."/>
            <person name="Awad L."/>
            <person name="Roache-Johnson K."/>
            <person name="Ding H."/>
            <person name="Giovannoni S.J."/>
            <person name="Moore L.R."/>
            <person name="Chisholm S.W."/>
        </authorList>
    </citation>
    <scope>NUCLEOTIDE SEQUENCE [LARGE SCALE GENOMIC DNA]</scope>
    <source>
        <strain evidence="21">GP2</strain>
    </source>
</reference>
<dbReference type="GO" id="GO:0046467">
    <property type="term" value="P:membrane lipid biosynthetic process"/>
    <property type="evidence" value="ECO:0007669"/>
    <property type="project" value="UniProtKB-ARBA"/>
</dbReference>
<dbReference type="GO" id="GO:0006071">
    <property type="term" value="P:glycerol metabolic process"/>
    <property type="evidence" value="ECO:0007669"/>
    <property type="project" value="UniProtKB-KW"/>
</dbReference>
<evidence type="ECO:0000256" key="5">
    <source>
        <dbReference type="ARBA" id="ARBA00022676"/>
    </source>
</evidence>
<dbReference type="EMBL" id="JNAH01000008">
    <property type="protein sequence ID" value="KGF85721.1"/>
    <property type="molecule type" value="Genomic_DNA"/>
</dbReference>
<proteinExistence type="inferred from homology"/>
<evidence type="ECO:0000256" key="16">
    <source>
        <dbReference type="ARBA" id="ARBA00068721"/>
    </source>
</evidence>
<dbReference type="OrthoDB" id="9766299at2"/>
<evidence type="ECO:0000256" key="3">
    <source>
        <dbReference type="ARBA" id="ARBA00006739"/>
    </source>
</evidence>
<dbReference type="GO" id="GO:0005886">
    <property type="term" value="C:plasma membrane"/>
    <property type="evidence" value="ECO:0007669"/>
    <property type="project" value="TreeGrafter"/>
</dbReference>
<evidence type="ECO:0000256" key="17">
    <source>
        <dbReference type="ARBA" id="ARBA00078564"/>
    </source>
</evidence>
<dbReference type="PANTHER" id="PTHR43867:SF2">
    <property type="entry name" value="CELLULOSE SYNTHASE CATALYTIC SUBUNIT A [UDP-FORMING]"/>
    <property type="match status" value="1"/>
</dbReference>
<evidence type="ECO:0000256" key="10">
    <source>
        <dbReference type="ARBA" id="ARBA00022989"/>
    </source>
</evidence>
<feature type="transmembrane region" description="Helical" evidence="18">
    <location>
        <begin position="36"/>
        <end position="54"/>
    </location>
</feature>
<keyword evidence="6 20" id="KW-0808">Transferase</keyword>
<keyword evidence="5" id="KW-0328">Glycosyltransferase</keyword>
<dbReference type="EC" id="2.4.1.336" evidence="15"/>
<keyword evidence="8" id="KW-0319">Glycerol metabolism</keyword>
<comment type="caution">
    <text evidence="20">The sequence shown here is derived from an EMBL/GenBank/DDBJ whole genome shotgun (WGS) entry which is preliminary data.</text>
</comment>
<dbReference type="PANTHER" id="PTHR43867">
    <property type="entry name" value="CELLULOSE SYNTHASE CATALYTIC SUBUNIT A [UDP-FORMING]"/>
    <property type="match status" value="1"/>
</dbReference>
<evidence type="ECO:0000259" key="19">
    <source>
        <dbReference type="Pfam" id="PF00535"/>
    </source>
</evidence>
<keyword evidence="7 18" id="KW-0812">Transmembrane</keyword>
<feature type="transmembrane region" description="Helical" evidence="18">
    <location>
        <begin position="12"/>
        <end position="30"/>
    </location>
</feature>
<feature type="transmembrane region" description="Helical" evidence="18">
    <location>
        <begin position="358"/>
        <end position="378"/>
    </location>
</feature>
<evidence type="ECO:0000256" key="1">
    <source>
        <dbReference type="ARBA" id="ARBA00001946"/>
    </source>
</evidence>
<dbReference type="eggNOG" id="COG1215">
    <property type="taxonomic scope" value="Bacteria"/>
</dbReference>
<dbReference type="InterPro" id="IPR001173">
    <property type="entry name" value="Glyco_trans_2-like"/>
</dbReference>
<dbReference type="Gene3D" id="3.90.550.10">
    <property type="entry name" value="Spore Coat Polysaccharide Biosynthesis Protein SpsA, Chain A"/>
    <property type="match status" value="1"/>
</dbReference>
<dbReference type="InterPro" id="IPR029044">
    <property type="entry name" value="Nucleotide-diphossugar_trans"/>
</dbReference>
<name>A0A0A1ZB07_PROMR</name>
<keyword evidence="10 18" id="KW-1133">Transmembrane helix</keyword>
<keyword evidence="13" id="KW-0119">Carbohydrate metabolism</keyword>
<feature type="domain" description="Glycosyltransferase 2-like" evidence="19">
    <location>
        <begin position="81"/>
        <end position="202"/>
    </location>
</feature>
<dbReference type="STRING" id="59925.EU91_1824"/>
<evidence type="ECO:0000256" key="4">
    <source>
        <dbReference type="ARBA" id="ARBA00022516"/>
    </source>
</evidence>
<evidence type="ECO:0000313" key="20">
    <source>
        <dbReference type="EMBL" id="KGF85721.1"/>
    </source>
</evidence>
<dbReference type="AlphaFoldDB" id="A0A0A1ZB07"/>
<dbReference type="FunFam" id="3.90.550.10:FF:000164">
    <property type="entry name" value="Beta-(1-3)-glucosyl transferase"/>
    <property type="match status" value="1"/>
</dbReference>
<dbReference type="RefSeq" id="WP_032525167.1">
    <property type="nucleotide sequence ID" value="NZ_CP138934.1"/>
</dbReference>
<dbReference type="Proteomes" id="UP000030598">
    <property type="component" value="Unassembled WGS sequence"/>
</dbReference>
<evidence type="ECO:0000256" key="6">
    <source>
        <dbReference type="ARBA" id="ARBA00022679"/>
    </source>
</evidence>
<comment type="subcellular location">
    <subcellularLocation>
        <location evidence="2">Membrane</location>
        <topology evidence="2">Multi-pass membrane protein</topology>
    </subcellularLocation>
</comment>
<keyword evidence="12 18" id="KW-0472">Membrane</keyword>
<evidence type="ECO:0000256" key="8">
    <source>
        <dbReference type="ARBA" id="ARBA00022798"/>
    </source>
</evidence>
<dbReference type="CDD" id="cd06423">
    <property type="entry name" value="CESA_like"/>
    <property type="match status" value="1"/>
</dbReference>
<sequence>MSKGFYKNRRLKSFIFLGACFLVAFIPHAYIIENFFNTILTLSFVIVFYGLIVISRNLKRNNISNTVSSRISNKELPVLDILVAARDEENVIARLVERLFNLDYPKNKLNIYIIDDGSSDKTPLILDRLSRQYEKLKVISRSPNAGGGKSGALNYALKFTYGEWLLVLDADAQLKQDSLIRLFSFVEEGNWSAVQLRKSVTNVSKNFLTSCQSMEMAMDAIFQYGRLSVAGVSELRGNGQLIKKDTLLACGSFNEYTVTDDLDLSLRLLLSKFSIGILWDPPVMEEAVENLNALLAQRQRWAEGGLQRFFDYGDQLFTNKIDYLQKFDLTYFFILQYALPIISIFDLVFSIALLDQPIYWPISLTAFILSGIAFWYGSSCKSEVPVLQKSNFLMVFVSVFYLSHWFLVIPWVTIKMSIFPKKILWRKTVHTGV</sequence>
<dbReference type="Pfam" id="PF00535">
    <property type="entry name" value="Glycos_transf_2"/>
    <property type="match status" value="1"/>
</dbReference>
<keyword evidence="4" id="KW-0444">Lipid biosynthesis</keyword>
<comment type="similarity">
    <text evidence="3">Belongs to the glycosyltransferase 2 family.</text>
</comment>
<dbReference type="InterPro" id="IPR050321">
    <property type="entry name" value="Glycosyltr_2/OpgH_subfam"/>
</dbReference>
<evidence type="ECO:0000256" key="12">
    <source>
        <dbReference type="ARBA" id="ARBA00023136"/>
    </source>
</evidence>
<comment type="cofactor">
    <cofactor evidence="1">
        <name>Mg(2+)</name>
        <dbReference type="ChEBI" id="CHEBI:18420"/>
    </cofactor>
</comment>
<dbReference type="SUPFAM" id="SSF53448">
    <property type="entry name" value="Nucleotide-diphospho-sugar transferases"/>
    <property type="match status" value="1"/>
</dbReference>
<keyword evidence="11" id="KW-0443">Lipid metabolism</keyword>
<evidence type="ECO:0000256" key="7">
    <source>
        <dbReference type="ARBA" id="ARBA00022692"/>
    </source>
</evidence>
<accession>A0A0A1ZB07</accession>